<name>A0A7H0VK43_9FLAO</name>
<evidence type="ECO:0008006" key="3">
    <source>
        <dbReference type="Google" id="ProtNLM"/>
    </source>
</evidence>
<dbReference type="AlphaFoldDB" id="A0A7H0VK43"/>
<evidence type="ECO:0000313" key="2">
    <source>
        <dbReference type="Proteomes" id="UP000516305"/>
    </source>
</evidence>
<accession>A0A7H0VK43</accession>
<proteinExistence type="predicted"/>
<protein>
    <recommendedName>
        <fullName evidence="3">DUF3828 domain-containing protein</fullName>
    </recommendedName>
</protein>
<keyword evidence="2" id="KW-1185">Reference proteome</keyword>
<reference evidence="1 2" key="1">
    <citation type="submission" date="2020-08" db="EMBL/GenBank/DDBJ databases">
        <title>Croceimicrobium hydrocarbonivorans gen. nov., sp. nov., a novel marine bacterium isolated from a bacterial consortium that degrades polyethylene terephthalate.</title>
        <authorList>
            <person name="Liu R."/>
        </authorList>
    </citation>
    <scope>NUCLEOTIDE SEQUENCE [LARGE SCALE GENOMIC DNA]</scope>
    <source>
        <strain evidence="1 2">A20-9</strain>
    </source>
</reference>
<organism evidence="1 2">
    <name type="scientific">Croceimicrobium hydrocarbonivorans</name>
    <dbReference type="NCBI Taxonomy" id="2761580"/>
    <lineage>
        <taxon>Bacteria</taxon>
        <taxon>Pseudomonadati</taxon>
        <taxon>Bacteroidota</taxon>
        <taxon>Flavobacteriia</taxon>
        <taxon>Flavobacteriales</taxon>
        <taxon>Owenweeksiaceae</taxon>
        <taxon>Croceimicrobium</taxon>
    </lineage>
</organism>
<dbReference type="KEGG" id="chyd:H4K34_15920"/>
<dbReference type="Proteomes" id="UP000516305">
    <property type="component" value="Chromosome"/>
</dbReference>
<dbReference type="Gene3D" id="3.10.450.50">
    <property type="match status" value="1"/>
</dbReference>
<evidence type="ECO:0000313" key="1">
    <source>
        <dbReference type="EMBL" id="QNR26091.1"/>
    </source>
</evidence>
<dbReference type="PROSITE" id="PS51257">
    <property type="entry name" value="PROKAR_LIPOPROTEIN"/>
    <property type="match status" value="1"/>
</dbReference>
<gene>
    <name evidence="1" type="ORF">H4K34_15920</name>
</gene>
<sequence>MRNLAILFVVLTMFSCQTTGSKNESSEAAKTQQSEPNFEAALKFINDYLDFINGPKSELAYFEWLDQRNDVTLGFKNELKRIIDEAERADPEYGLGFDPILDAQDSPDEFVLDTTDSEYLTVKGKDWPDFKLTLKVKLVNEKWLVEGSGIINIPENKRIER</sequence>
<dbReference type="EMBL" id="CP060139">
    <property type="protein sequence ID" value="QNR26091.1"/>
    <property type="molecule type" value="Genomic_DNA"/>
</dbReference>